<dbReference type="GeneID" id="66080790"/>
<proteinExistence type="predicted"/>
<dbReference type="Proteomes" id="UP001049176">
    <property type="component" value="Chromosome 7"/>
</dbReference>
<name>A0A9P7RW33_9AGAR</name>
<gene>
    <name evidence="1" type="ORF">E1B28_011715</name>
</gene>
<keyword evidence="2" id="KW-1185">Reference proteome</keyword>
<dbReference type="AlphaFoldDB" id="A0A9P7RW33"/>
<dbReference type="RefSeq" id="XP_043006573.1">
    <property type="nucleotide sequence ID" value="XM_043156771.1"/>
</dbReference>
<comment type="caution">
    <text evidence="1">The sequence shown here is derived from an EMBL/GenBank/DDBJ whole genome shotgun (WGS) entry which is preliminary data.</text>
</comment>
<sequence>MREEEESDFLDWFDRFSYYYKVWSVSAKQTQYKLVLLQLVTPGMRSREICREKSIWYLETSGTSVQVPDFDSLSDLLNADRSALAEFVANLRDTLSFTNFPLYGQPAVNWLGPGSQSSLLDNEISPSSREQSKYAWLKFMLEARDYELEFG</sequence>
<evidence type="ECO:0000313" key="1">
    <source>
        <dbReference type="EMBL" id="KAG7090103.1"/>
    </source>
</evidence>
<dbReference type="KEGG" id="more:E1B28_011715"/>
<evidence type="ECO:0000313" key="2">
    <source>
        <dbReference type="Proteomes" id="UP001049176"/>
    </source>
</evidence>
<organism evidence="1 2">
    <name type="scientific">Marasmius oreades</name>
    <name type="common">fairy-ring Marasmius</name>
    <dbReference type="NCBI Taxonomy" id="181124"/>
    <lineage>
        <taxon>Eukaryota</taxon>
        <taxon>Fungi</taxon>
        <taxon>Dikarya</taxon>
        <taxon>Basidiomycota</taxon>
        <taxon>Agaricomycotina</taxon>
        <taxon>Agaricomycetes</taxon>
        <taxon>Agaricomycetidae</taxon>
        <taxon>Agaricales</taxon>
        <taxon>Marasmiineae</taxon>
        <taxon>Marasmiaceae</taxon>
        <taxon>Marasmius</taxon>
    </lineage>
</organism>
<dbReference type="EMBL" id="CM032187">
    <property type="protein sequence ID" value="KAG7090103.1"/>
    <property type="molecule type" value="Genomic_DNA"/>
</dbReference>
<reference evidence="1" key="1">
    <citation type="journal article" date="2021" name="Genome Biol. Evol.">
        <title>The assembled and annotated genome of the fairy-ring fungus Marasmius oreades.</title>
        <authorList>
            <person name="Hiltunen M."/>
            <person name="Ament-Velasquez S.L."/>
            <person name="Johannesson H."/>
        </authorList>
    </citation>
    <scope>NUCLEOTIDE SEQUENCE</scope>
    <source>
        <strain evidence="1">03SP1</strain>
    </source>
</reference>
<protein>
    <submittedName>
        <fullName evidence="1">Uncharacterized protein</fullName>
    </submittedName>
</protein>
<accession>A0A9P7RW33</accession>